<evidence type="ECO:0008006" key="4">
    <source>
        <dbReference type="Google" id="ProtNLM"/>
    </source>
</evidence>
<feature type="transmembrane region" description="Helical" evidence="1">
    <location>
        <begin position="106"/>
        <end position="128"/>
    </location>
</feature>
<protein>
    <recommendedName>
        <fullName evidence="4">ABC-2 type transport system permease protein</fullName>
    </recommendedName>
</protein>
<feature type="transmembrane region" description="Helical" evidence="1">
    <location>
        <begin position="446"/>
        <end position="467"/>
    </location>
</feature>
<dbReference type="EMBL" id="BAAAHQ010000015">
    <property type="protein sequence ID" value="GAA0929153.1"/>
    <property type="molecule type" value="Genomic_DNA"/>
</dbReference>
<evidence type="ECO:0000313" key="2">
    <source>
        <dbReference type="EMBL" id="GAA0929153.1"/>
    </source>
</evidence>
<feature type="transmembrane region" description="Helical" evidence="1">
    <location>
        <begin position="289"/>
        <end position="305"/>
    </location>
</feature>
<name>A0ABP4A2I5_9ACTN</name>
<feature type="transmembrane region" description="Helical" evidence="1">
    <location>
        <begin position="165"/>
        <end position="183"/>
    </location>
</feature>
<dbReference type="Proteomes" id="UP001501578">
    <property type="component" value="Unassembled WGS sequence"/>
</dbReference>
<sequence>MSALTQVRALTRRGGPDFSDRYTVLATLLVGAAILGRPVSEAFGDLARPIDPAQAGAGLALVLLALAGALTLARTLGPVTLSAADAAWVLLSPLDRRGVLGGTARVLLALGVAVGVVLGFGLLIALGAPDQLTWRLIGALVVGVSAGVGGMALAVLGQESQPWDVALRAVIGLLMVLAVAAALGGLATYLVSAPSALLAVPVVTALLLVRRAHAALTRIPARALLDASSRTASVARATSAMDPSVLSWIAEDNHWRARTLASKRWPSLPAPLAVAWQDWRRLGRRPGRLALIAVSVALPVLAARAGADVSVWLLAGALAAASTVVTGARRDADDAALARLLGTSRRATLAARAVLPALVGGVWLAVAGAISGTAAAWFAPVAAPALAAAALRMARRPPADHTMPILDTPMGSIPTGPAIWAMKGPDLAVLACLPAIVALVVRPEGLALFVAAQAVTGAAALGGYLALFRGR</sequence>
<proteinExistence type="predicted"/>
<reference evidence="3" key="1">
    <citation type="journal article" date="2019" name="Int. J. Syst. Evol. Microbiol.">
        <title>The Global Catalogue of Microorganisms (GCM) 10K type strain sequencing project: providing services to taxonomists for standard genome sequencing and annotation.</title>
        <authorList>
            <consortium name="The Broad Institute Genomics Platform"/>
            <consortium name="The Broad Institute Genome Sequencing Center for Infectious Disease"/>
            <person name="Wu L."/>
            <person name="Ma J."/>
        </authorList>
    </citation>
    <scope>NUCLEOTIDE SEQUENCE [LARGE SCALE GENOMIC DNA]</scope>
    <source>
        <strain evidence="3">JCM 11136</strain>
    </source>
</reference>
<feature type="transmembrane region" description="Helical" evidence="1">
    <location>
        <begin position="52"/>
        <end position="73"/>
    </location>
</feature>
<keyword evidence="1" id="KW-1133">Transmembrane helix</keyword>
<feature type="transmembrane region" description="Helical" evidence="1">
    <location>
        <begin position="311"/>
        <end position="328"/>
    </location>
</feature>
<dbReference type="InterPro" id="IPR046264">
    <property type="entry name" value="DUF6297"/>
</dbReference>
<gene>
    <name evidence="2" type="ORF">GCM10009560_32790</name>
</gene>
<keyword evidence="1" id="KW-0812">Transmembrane</keyword>
<feature type="transmembrane region" description="Helical" evidence="1">
    <location>
        <begin position="21"/>
        <end position="40"/>
    </location>
</feature>
<feature type="transmembrane region" description="Helical" evidence="1">
    <location>
        <begin position="134"/>
        <end position="156"/>
    </location>
</feature>
<feature type="transmembrane region" description="Helical" evidence="1">
    <location>
        <begin position="420"/>
        <end position="440"/>
    </location>
</feature>
<dbReference type="Pfam" id="PF19814">
    <property type="entry name" value="DUF6297"/>
    <property type="match status" value="1"/>
</dbReference>
<keyword evidence="1" id="KW-0472">Membrane</keyword>
<evidence type="ECO:0000256" key="1">
    <source>
        <dbReference type="SAM" id="Phobius"/>
    </source>
</evidence>
<dbReference type="RefSeq" id="WP_343950720.1">
    <property type="nucleotide sequence ID" value="NZ_BAAAHQ010000015.1"/>
</dbReference>
<organism evidence="2 3">
    <name type="scientific">Nonomuraea longicatena</name>
    <dbReference type="NCBI Taxonomy" id="83682"/>
    <lineage>
        <taxon>Bacteria</taxon>
        <taxon>Bacillati</taxon>
        <taxon>Actinomycetota</taxon>
        <taxon>Actinomycetes</taxon>
        <taxon>Streptosporangiales</taxon>
        <taxon>Streptosporangiaceae</taxon>
        <taxon>Nonomuraea</taxon>
    </lineage>
</organism>
<evidence type="ECO:0000313" key="3">
    <source>
        <dbReference type="Proteomes" id="UP001501578"/>
    </source>
</evidence>
<feature type="transmembrane region" description="Helical" evidence="1">
    <location>
        <begin position="349"/>
        <end position="370"/>
    </location>
</feature>
<accession>A0ABP4A2I5</accession>
<keyword evidence="3" id="KW-1185">Reference proteome</keyword>
<feature type="transmembrane region" description="Helical" evidence="1">
    <location>
        <begin position="189"/>
        <end position="209"/>
    </location>
</feature>
<feature type="transmembrane region" description="Helical" evidence="1">
    <location>
        <begin position="376"/>
        <end position="394"/>
    </location>
</feature>
<comment type="caution">
    <text evidence="2">The sequence shown here is derived from an EMBL/GenBank/DDBJ whole genome shotgun (WGS) entry which is preliminary data.</text>
</comment>